<dbReference type="AlphaFoldDB" id="A0A4P7P1S2"/>
<accession>A0A4P7P1S2</accession>
<dbReference type="SUPFAM" id="SSF109910">
    <property type="entry name" value="YgfY-like"/>
    <property type="match status" value="1"/>
</dbReference>
<dbReference type="Gene3D" id="1.10.150.250">
    <property type="entry name" value="Flavinator of succinate dehydrogenase"/>
    <property type="match status" value="1"/>
</dbReference>
<dbReference type="EMBL" id="CP032096">
    <property type="protein sequence ID" value="QBZ84071.1"/>
    <property type="molecule type" value="Genomic_DNA"/>
</dbReference>
<proteinExistence type="inferred from homology"/>
<evidence type="ECO:0000256" key="2">
    <source>
        <dbReference type="ARBA" id="ARBA00019418"/>
    </source>
</evidence>
<organism evidence="4 5">
    <name type="scientific">Hydrogenovibrio crunogenus</name>
    <dbReference type="NCBI Taxonomy" id="39765"/>
    <lineage>
        <taxon>Bacteria</taxon>
        <taxon>Pseudomonadati</taxon>
        <taxon>Pseudomonadota</taxon>
        <taxon>Gammaproteobacteria</taxon>
        <taxon>Thiotrichales</taxon>
        <taxon>Piscirickettsiaceae</taxon>
        <taxon>Hydrogenovibrio</taxon>
    </lineage>
</organism>
<keyword evidence="3" id="KW-0143">Chaperone</keyword>
<dbReference type="InterPro" id="IPR036714">
    <property type="entry name" value="SDH_sf"/>
</dbReference>
<protein>
    <recommendedName>
        <fullName evidence="2">FAD assembly factor SdhE</fullName>
    </recommendedName>
</protein>
<comment type="similarity">
    <text evidence="1">Belongs to the SdhE FAD assembly factor family.</text>
</comment>
<sequence>MNHLSLSTQIKAIRLNCRRGNSETELLLQAYIDLLAENPDPEALRELSTLVAENDQDLFHWLMTPAEAPHQYQTLIERIRQTYLKRA</sequence>
<dbReference type="OrthoDB" id="5616584at2"/>
<dbReference type="RefSeq" id="WP_135796636.1">
    <property type="nucleotide sequence ID" value="NZ_CP032096.1"/>
</dbReference>
<name>A0A4P7P1S2_9GAMM</name>
<dbReference type="Proteomes" id="UP000296201">
    <property type="component" value="Chromosome"/>
</dbReference>
<evidence type="ECO:0000313" key="4">
    <source>
        <dbReference type="EMBL" id="QBZ84071.1"/>
    </source>
</evidence>
<evidence type="ECO:0000256" key="3">
    <source>
        <dbReference type="ARBA" id="ARBA00023186"/>
    </source>
</evidence>
<dbReference type="InterPro" id="IPR005631">
    <property type="entry name" value="SDH"/>
</dbReference>
<keyword evidence="5" id="KW-1185">Reference proteome</keyword>
<gene>
    <name evidence="4" type="ORF">GHNINEIG_02146</name>
</gene>
<dbReference type="Pfam" id="PF03937">
    <property type="entry name" value="Sdh5"/>
    <property type="match status" value="1"/>
</dbReference>
<evidence type="ECO:0000313" key="5">
    <source>
        <dbReference type="Proteomes" id="UP000296201"/>
    </source>
</evidence>
<reference evidence="4 5" key="1">
    <citation type="submission" date="2018-08" db="EMBL/GenBank/DDBJ databases">
        <title>Horizontal acquisition of hydrogen conversion ability and other habitat adaptations in Hydrogenovibrio crunogenus strains.</title>
        <authorList>
            <person name="Gonnella G."/>
            <person name="Adam N."/>
            <person name="Perner M."/>
        </authorList>
    </citation>
    <scope>NUCLEOTIDE SEQUENCE [LARGE SCALE GENOMIC DNA]</scope>
    <source>
        <strain evidence="4 5">SP-41</strain>
    </source>
</reference>
<evidence type="ECO:0000256" key="1">
    <source>
        <dbReference type="ARBA" id="ARBA00008571"/>
    </source>
</evidence>